<comment type="similarity">
    <text evidence="1">Belongs to the myoviridae tail sheath protein family.</text>
</comment>
<keyword evidence="4" id="KW-1185">Reference proteome</keyword>
<proteinExistence type="inferred from homology"/>
<protein>
    <recommendedName>
        <fullName evidence="2">Tail sheath protein C-terminal domain-containing protein</fullName>
    </recommendedName>
</protein>
<dbReference type="EMBL" id="CP020370">
    <property type="protein sequence ID" value="AUB82186.1"/>
    <property type="molecule type" value="Genomic_DNA"/>
</dbReference>
<dbReference type="Gene3D" id="3.40.50.11780">
    <property type="match status" value="1"/>
</dbReference>
<evidence type="ECO:0000313" key="3">
    <source>
        <dbReference type="EMBL" id="AUB82186.1"/>
    </source>
</evidence>
<dbReference type="PANTHER" id="PTHR35861">
    <property type="match status" value="1"/>
</dbReference>
<dbReference type="InterPro" id="IPR052042">
    <property type="entry name" value="Tail_sheath_structural"/>
</dbReference>
<sequence length="679" mass="72810">MSALARLPLGAPGVYPYPGPALRSLTGVRLDLCAFAGVAPRGPARVPVVEDEADGHFWRGDVPWVEPQRPRRRTVAVPIESFEDYRRIFGGFEGPGRLPYAVAAYFDNGGRRALVARIVHDYGPGDPRNDQGVARALLAGVKPAIGLRARSEGTWGAAMTASLVFSASPVELTPEAGGLRLGPGATLAAGALLRVANGDGTRVLRFVSQLIEVPDGDRPVHKTLALTDSPLPPAAVGSVPSFEQVEADLTLDDGDGRIERHTGLGLAFGHPRWLAQVLCDASSLAWPEPDWARAQVEPLDADLRPPPMVRFDAGGDLSDRWADIDHEDFFDPSWAPESGEPGSGVCCFAGAREAAGHAGLRPASLVVPDLYSHRPLIVAEPVAPVVTLAGAGFARCVRVDAPASQEPAANDLPGLHLDPLLDLDQILGLQQRLIGFAESLRDLVVLLDVPPGLDPARTRRWRGALASSYAAAYHPWLAVARLDDARDALIEVPPAALAAGILAGRELTFGVPHGPANQLAVGAVSALAALSPDLHGQLHQAGINCYVRDRDGLRLTGARTLSADPAYRQLSVRRLMILLRRVLLEQMQWAVFEPNGPALWREVRLLLDAYLRQLYQHGAFRGATEEEAWFVRCDEGLNPAFERDQGRMTAQVGVAPAEPLEFIVLHLTRTGDGVLSISE</sequence>
<reference evidence="3 4" key="1">
    <citation type="submission" date="2017-03" db="EMBL/GenBank/DDBJ databases">
        <title>Complete genome sequence of Candidatus 'Thiodictyon syntrophicum' sp. nov. strain Cad16T, a photolithoautotroph purple sulfur bacterium isolated from an alpine meromictic lake.</title>
        <authorList>
            <person name="Luedin S.M."/>
            <person name="Pothier J.F."/>
            <person name="Danza F."/>
            <person name="Storelli N."/>
            <person name="Wittwer M."/>
            <person name="Tonolla M."/>
        </authorList>
    </citation>
    <scope>NUCLEOTIDE SEQUENCE [LARGE SCALE GENOMIC DNA]</scope>
    <source>
        <strain evidence="3 4">Cad16T</strain>
    </source>
</reference>
<dbReference type="AlphaFoldDB" id="A0A2K8U9B6"/>
<organism evidence="3 4">
    <name type="scientific">Candidatus Thiodictyon syntrophicum</name>
    <dbReference type="NCBI Taxonomy" id="1166950"/>
    <lineage>
        <taxon>Bacteria</taxon>
        <taxon>Pseudomonadati</taxon>
        <taxon>Pseudomonadota</taxon>
        <taxon>Gammaproteobacteria</taxon>
        <taxon>Chromatiales</taxon>
        <taxon>Chromatiaceae</taxon>
        <taxon>Thiodictyon</taxon>
    </lineage>
</organism>
<evidence type="ECO:0000256" key="1">
    <source>
        <dbReference type="ARBA" id="ARBA00008005"/>
    </source>
</evidence>
<dbReference type="KEGG" id="tsy:THSYN_15340"/>
<dbReference type="PANTHER" id="PTHR35861:SF1">
    <property type="entry name" value="PHAGE TAIL SHEATH PROTEIN"/>
    <property type="match status" value="1"/>
</dbReference>
<accession>A0A2K8U9B6</accession>
<name>A0A2K8U9B6_9GAMM</name>
<evidence type="ECO:0000313" key="4">
    <source>
        <dbReference type="Proteomes" id="UP000232638"/>
    </source>
</evidence>
<dbReference type="Pfam" id="PF17482">
    <property type="entry name" value="Phage_sheath_1C"/>
    <property type="match status" value="1"/>
</dbReference>
<dbReference type="RefSeq" id="WP_100919925.1">
    <property type="nucleotide sequence ID" value="NZ_CP020370.1"/>
</dbReference>
<dbReference type="InterPro" id="IPR020287">
    <property type="entry name" value="Tail_sheath_C"/>
</dbReference>
<feature type="domain" description="Tail sheath protein C-terminal" evidence="2">
    <location>
        <begin position="563"/>
        <end position="665"/>
    </location>
</feature>
<evidence type="ECO:0000259" key="2">
    <source>
        <dbReference type="Pfam" id="PF17482"/>
    </source>
</evidence>
<dbReference type="Proteomes" id="UP000232638">
    <property type="component" value="Chromosome"/>
</dbReference>
<dbReference type="OrthoDB" id="9767864at2"/>
<gene>
    <name evidence="3" type="ORF">THSYN_15340</name>
</gene>